<keyword evidence="3" id="KW-1185">Reference proteome</keyword>
<comment type="caution">
    <text evidence="2">The sequence shown here is derived from an EMBL/GenBank/DDBJ whole genome shotgun (WGS) entry which is preliminary data.</text>
</comment>
<reference evidence="2 3" key="1">
    <citation type="journal article" date="2019" name="Emerg. Microbes Infect.">
        <title>Comprehensive subspecies identification of 175 nontuberculous mycobacteria species based on 7547 genomic profiles.</title>
        <authorList>
            <person name="Matsumoto Y."/>
            <person name="Kinjo T."/>
            <person name="Motooka D."/>
            <person name="Nabeya D."/>
            <person name="Jung N."/>
            <person name="Uechi K."/>
            <person name="Horii T."/>
            <person name="Iida T."/>
            <person name="Fujita J."/>
            <person name="Nakamura S."/>
        </authorList>
    </citation>
    <scope>NUCLEOTIDE SEQUENCE [LARGE SCALE GENOMIC DNA]</scope>
    <source>
        <strain evidence="2 3">JCM 30996</strain>
    </source>
</reference>
<name>A0A7I9ZF65_9MYCO</name>
<proteinExistence type="predicted"/>
<protein>
    <submittedName>
        <fullName evidence="2">Uncharacterized protein</fullName>
    </submittedName>
</protein>
<evidence type="ECO:0000256" key="1">
    <source>
        <dbReference type="SAM" id="MobiDB-lite"/>
    </source>
</evidence>
<dbReference type="Proteomes" id="UP000465304">
    <property type="component" value="Unassembled WGS sequence"/>
</dbReference>
<dbReference type="EMBL" id="BLLB01000001">
    <property type="protein sequence ID" value="GFG99671.1"/>
    <property type="molecule type" value="Genomic_DNA"/>
</dbReference>
<evidence type="ECO:0000313" key="3">
    <source>
        <dbReference type="Proteomes" id="UP000465304"/>
    </source>
</evidence>
<dbReference type="RefSeq" id="WP_163886451.1">
    <property type="nucleotide sequence ID" value="NZ_BLLB01000001.1"/>
</dbReference>
<evidence type="ECO:0000313" key="2">
    <source>
        <dbReference type="EMBL" id="GFG99671.1"/>
    </source>
</evidence>
<feature type="region of interest" description="Disordered" evidence="1">
    <location>
        <begin position="1"/>
        <end position="54"/>
    </location>
</feature>
<gene>
    <name evidence="2" type="ORF">MHIP_01550</name>
</gene>
<accession>A0A7I9ZF65</accession>
<dbReference type="AlphaFoldDB" id="A0A7I9ZF65"/>
<organism evidence="2 3">
    <name type="scientific">Mycolicibacterium hippocampi</name>
    <dbReference type="NCBI Taxonomy" id="659824"/>
    <lineage>
        <taxon>Bacteria</taxon>
        <taxon>Bacillati</taxon>
        <taxon>Actinomycetota</taxon>
        <taxon>Actinomycetes</taxon>
        <taxon>Mycobacteriales</taxon>
        <taxon>Mycobacteriaceae</taxon>
        <taxon>Mycolicibacterium</taxon>
    </lineage>
</organism>
<sequence>MGKGARIRRERAAKSEQKSQQNGAGNAGPMPKAGTNGSLPPWMPLPAAGFGSGGGGGDPISQLMGFLGTQGQLMVCGHFGLTPLSGEQRRDLLADVNLYDALETVARLQGQWDVAYTTTQDVQLVEGDFLAAGGSGGVCEKAVNRMITYNDHLVSPRATAQLQREIIEYASPDEAAPPIERNTLVYLLLSITSEQNSDEEFAGDVPTDAEKAKLWEKLPKMNLEETHEYAKPHIQNEIASSLFNQPLKYEIALSNTYDLWFTQWAPKSNTKGLGATPAESFKIASGVELLDVMRLGARIIKRSRNTHQIRFTRQELLADGAAESAIDLLFANMARPLDQYRIELEGDRKKGAIGNQRYTLTRFPFLTVDDNTVVMLRHQWAIDRLCGSQLYFEAWASLSTRSLQNRFKTAMCDAFEIFVGGILHRIVGKCPHLTTIVGESDMQSAWTRKETPSLCDWMIFGKEHCIVIDATNHALKDKAAQGLATWDEYSAEVEQIFADASKGKFRQLLSTIDLVKEHGGWKNEKVDTKTMYTPLVIVPDAGVVNGLLTQFDITLRGYKAFKHLSPQVYAPGIVPISDLQLLEGMADMGATWGSNPNMIELIANWRAKASKYGMASLQLYLLSSGFPFLPPSHHIVKTSSKVIKLLDGS</sequence>